<feature type="transmembrane region" description="Helical" evidence="7">
    <location>
        <begin position="80"/>
        <end position="99"/>
    </location>
</feature>
<accession>A0A2T0T329</accession>
<name>A0A2T0T329_9BACT</name>
<evidence type="ECO:0000313" key="8">
    <source>
        <dbReference type="EMBL" id="PRY40085.1"/>
    </source>
</evidence>
<feature type="transmembrane region" description="Helical" evidence="7">
    <location>
        <begin position="355"/>
        <end position="374"/>
    </location>
</feature>
<organism evidence="8 9">
    <name type="scientific">Spirosoma oryzae</name>
    <dbReference type="NCBI Taxonomy" id="1469603"/>
    <lineage>
        <taxon>Bacteria</taxon>
        <taxon>Pseudomonadati</taxon>
        <taxon>Bacteroidota</taxon>
        <taxon>Cytophagia</taxon>
        <taxon>Cytophagales</taxon>
        <taxon>Cytophagaceae</taxon>
        <taxon>Spirosoma</taxon>
    </lineage>
</organism>
<dbReference type="PANTHER" id="PTHR30250">
    <property type="entry name" value="PST FAMILY PREDICTED COLANIC ACID TRANSPORTER"/>
    <property type="match status" value="1"/>
</dbReference>
<feature type="transmembrane region" description="Helical" evidence="7">
    <location>
        <begin position="145"/>
        <end position="164"/>
    </location>
</feature>
<dbReference type="Proteomes" id="UP000238375">
    <property type="component" value="Unassembled WGS sequence"/>
</dbReference>
<dbReference type="RefSeq" id="WP_106137710.1">
    <property type="nucleotide sequence ID" value="NZ_PVTE01000007.1"/>
</dbReference>
<feature type="transmembrane region" description="Helical" evidence="7">
    <location>
        <begin position="41"/>
        <end position="68"/>
    </location>
</feature>
<feature type="transmembrane region" description="Helical" evidence="7">
    <location>
        <begin position="285"/>
        <end position="306"/>
    </location>
</feature>
<dbReference type="CDD" id="cd13127">
    <property type="entry name" value="MATE_tuaB_like"/>
    <property type="match status" value="1"/>
</dbReference>
<feature type="transmembrane region" description="Helical" evidence="7">
    <location>
        <begin position="111"/>
        <end position="133"/>
    </location>
</feature>
<feature type="transmembrane region" description="Helical" evidence="7">
    <location>
        <begin position="326"/>
        <end position="348"/>
    </location>
</feature>
<dbReference type="GO" id="GO:0005886">
    <property type="term" value="C:plasma membrane"/>
    <property type="evidence" value="ECO:0007669"/>
    <property type="project" value="UniProtKB-SubCell"/>
</dbReference>
<comment type="similarity">
    <text evidence="2">Belongs to the polysaccharide synthase family.</text>
</comment>
<proteinExistence type="inferred from homology"/>
<evidence type="ECO:0000256" key="3">
    <source>
        <dbReference type="ARBA" id="ARBA00022475"/>
    </source>
</evidence>
<evidence type="ECO:0000256" key="6">
    <source>
        <dbReference type="ARBA" id="ARBA00023136"/>
    </source>
</evidence>
<comment type="caution">
    <text evidence="8">The sequence shown here is derived from an EMBL/GenBank/DDBJ whole genome shotgun (WGS) entry which is preliminary data.</text>
</comment>
<comment type="subcellular location">
    <subcellularLocation>
        <location evidence="1">Cell membrane</location>
        <topology evidence="1">Multi-pass membrane protein</topology>
    </subcellularLocation>
</comment>
<dbReference type="AlphaFoldDB" id="A0A2T0T329"/>
<evidence type="ECO:0000256" key="7">
    <source>
        <dbReference type="SAM" id="Phobius"/>
    </source>
</evidence>
<feature type="transmembrane region" description="Helical" evidence="7">
    <location>
        <begin position="12"/>
        <end position="35"/>
    </location>
</feature>
<keyword evidence="6 7" id="KW-0472">Membrane</keyword>
<dbReference type="InterPro" id="IPR050833">
    <property type="entry name" value="Poly_Biosynth_Transport"/>
</dbReference>
<dbReference type="EMBL" id="PVTE01000007">
    <property type="protein sequence ID" value="PRY40085.1"/>
    <property type="molecule type" value="Genomic_DNA"/>
</dbReference>
<keyword evidence="5 7" id="KW-1133">Transmembrane helix</keyword>
<protein>
    <submittedName>
        <fullName evidence="8">PST family polysaccharide transporter/lipopolysaccharide exporter</fullName>
    </submittedName>
</protein>
<sequence>MSNKDKAMNGGKWITVATVISTIFQFGQMAILARLLDPTDFGIVSISNLVIGFFTIFSSLGFSNSIIYKQESDRRVLSTLYFLNLLVGALIFVAVYLSTPFIVSFYKEPKLAGVVHLSSYYFLIVYFGQLYLFLLQKELKFRSVAIIDIAGTVIGSIATVLLAYNGYHELSLIIGSLINQTVKTIFQVIFGLPYFLPTLALDLRNIGEHLRFGLYNLGDGLLGFAQSNADNIFIGGMLGVKLLGYYTIAYQLSIFPITKLNPIILQVAYPILAKMKDSTAELKKSYLKILDFVSYCNMPLLAGLYITAESVVPLVYGPGWDKTIELIRPFVFVGWFTCLSHPLFTLAFTKGKPNLLFYLNLVTLVVKIPLVYYLGTYFGVMGIAAAFVLSTLFNLVANFGIVHYLIGDFFGAFLRNIAWPTAFCLIMVLVVFAYKQLVGYEGIVNTIAQVLLGGLTYGLLTLNYKLSFSELKTYRQSLLS</sequence>
<dbReference type="OrthoDB" id="9770347at2"/>
<dbReference type="Pfam" id="PF13440">
    <property type="entry name" value="Polysacc_synt_3"/>
    <property type="match status" value="1"/>
</dbReference>
<evidence type="ECO:0000256" key="5">
    <source>
        <dbReference type="ARBA" id="ARBA00022989"/>
    </source>
</evidence>
<dbReference type="NCBIfam" id="NF007773">
    <property type="entry name" value="PRK10459.1"/>
    <property type="match status" value="1"/>
</dbReference>
<keyword evidence="9" id="KW-1185">Reference proteome</keyword>
<evidence type="ECO:0000256" key="1">
    <source>
        <dbReference type="ARBA" id="ARBA00004651"/>
    </source>
</evidence>
<evidence type="ECO:0000256" key="4">
    <source>
        <dbReference type="ARBA" id="ARBA00022692"/>
    </source>
</evidence>
<feature type="transmembrane region" description="Helical" evidence="7">
    <location>
        <begin position="446"/>
        <end position="466"/>
    </location>
</feature>
<dbReference type="PANTHER" id="PTHR30250:SF10">
    <property type="entry name" value="LIPOPOLYSACCHARIDE BIOSYNTHESIS PROTEIN WZXC"/>
    <property type="match status" value="1"/>
</dbReference>
<evidence type="ECO:0000256" key="2">
    <source>
        <dbReference type="ARBA" id="ARBA00007430"/>
    </source>
</evidence>
<reference evidence="8 9" key="1">
    <citation type="submission" date="2018-03" db="EMBL/GenBank/DDBJ databases">
        <title>Genomic Encyclopedia of Archaeal and Bacterial Type Strains, Phase II (KMG-II): from individual species to whole genera.</title>
        <authorList>
            <person name="Goeker M."/>
        </authorList>
    </citation>
    <scope>NUCLEOTIDE SEQUENCE [LARGE SCALE GENOMIC DNA]</scope>
    <source>
        <strain evidence="8 9">DSM 28354</strain>
    </source>
</reference>
<keyword evidence="4 7" id="KW-0812">Transmembrane</keyword>
<feature type="transmembrane region" description="Helical" evidence="7">
    <location>
        <begin position="417"/>
        <end position="434"/>
    </location>
</feature>
<feature type="transmembrane region" description="Helical" evidence="7">
    <location>
        <begin position="380"/>
        <end position="405"/>
    </location>
</feature>
<evidence type="ECO:0000313" key="9">
    <source>
        <dbReference type="Proteomes" id="UP000238375"/>
    </source>
</evidence>
<gene>
    <name evidence="8" type="ORF">CLV58_107179</name>
</gene>
<keyword evidence="3" id="KW-1003">Cell membrane</keyword>